<dbReference type="SMART" id="SM00900">
    <property type="entry name" value="FMN_bind"/>
    <property type="match status" value="1"/>
</dbReference>
<feature type="domain" description="FMN-binding" evidence="6">
    <location>
        <begin position="100"/>
        <end position="193"/>
    </location>
</feature>
<dbReference type="GO" id="GO:0010181">
    <property type="term" value="F:FMN binding"/>
    <property type="evidence" value="ECO:0007669"/>
    <property type="project" value="InterPro"/>
</dbReference>
<dbReference type="Pfam" id="PF04205">
    <property type="entry name" value="FMN_bind"/>
    <property type="match status" value="1"/>
</dbReference>
<dbReference type="AlphaFoldDB" id="A0A1I0FUQ3"/>
<evidence type="ECO:0000256" key="1">
    <source>
        <dbReference type="ARBA" id="ARBA00022448"/>
    </source>
</evidence>
<dbReference type="PANTHER" id="PTHR36118:SF1">
    <property type="entry name" value="ION-TRANSLOCATING OXIDOREDUCTASE COMPLEX SUBUNIT G"/>
    <property type="match status" value="1"/>
</dbReference>
<dbReference type="STRING" id="426128.SAMN05660297_02958"/>
<proteinExistence type="predicted"/>
<dbReference type="InterPro" id="IPR010209">
    <property type="entry name" value="Ion_transpt_RnfG/RsxG"/>
</dbReference>
<evidence type="ECO:0000256" key="4">
    <source>
        <dbReference type="ARBA" id="ARBA00022643"/>
    </source>
</evidence>
<reference evidence="7 8" key="1">
    <citation type="submission" date="2016-10" db="EMBL/GenBank/DDBJ databases">
        <authorList>
            <person name="de Groot N.N."/>
        </authorList>
    </citation>
    <scope>NUCLEOTIDE SEQUENCE [LARGE SCALE GENOMIC DNA]</scope>
    <source>
        <strain evidence="7 8">DSM 18979</strain>
    </source>
</reference>
<dbReference type="EMBL" id="FOHU01000016">
    <property type="protein sequence ID" value="SET62032.1"/>
    <property type="molecule type" value="Genomic_DNA"/>
</dbReference>
<dbReference type="OrthoDB" id="9794010at2"/>
<dbReference type="Proteomes" id="UP000199568">
    <property type="component" value="Unassembled WGS sequence"/>
</dbReference>
<dbReference type="RefSeq" id="WP_090445779.1">
    <property type="nucleotide sequence ID" value="NZ_FOHU01000016.1"/>
</dbReference>
<evidence type="ECO:0000256" key="5">
    <source>
        <dbReference type="ARBA" id="ARBA00022982"/>
    </source>
</evidence>
<evidence type="ECO:0000313" key="7">
    <source>
        <dbReference type="EMBL" id="SET62032.1"/>
    </source>
</evidence>
<dbReference type="GO" id="GO:0022900">
    <property type="term" value="P:electron transport chain"/>
    <property type="evidence" value="ECO:0007669"/>
    <property type="project" value="InterPro"/>
</dbReference>
<dbReference type="PIRSF" id="PIRSF006091">
    <property type="entry name" value="E_trnsport_RnfG"/>
    <property type="match status" value="1"/>
</dbReference>
<evidence type="ECO:0000256" key="3">
    <source>
        <dbReference type="ARBA" id="ARBA00022630"/>
    </source>
</evidence>
<protein>
    <submittedName>
        <fullName evidence="7">Na+-transporting NADH:ubiquinone oxidoreductase subunit C</fullName>
    </submittedName>
</protein>
<sequence>MKKFSFKPIAFMMVLTIIYTGVLATINEATIDRIQMNNQLRERKAFLYALDIDTSDKNAEEINSLYDDHVQEITVSDKTIYEGYKDDELIGYLLPIEGDAVWGELKAIIAVTPDFQEVLGIDFLSHNETPGLGGRIDEDSFKEQFRNITLDLDKEDDFIVYNPDPDGQVDSISGATGTSNAVRRILNNNLSIYISEVKGELEND</sequence>
<evidence type="ECO:0000313" key="8">
    <source>
        <dbReference type="Proteomes" id="UP000199568"/>
    </source>
</evidence>
<gene>
    <name evidence="7" type="ORF">SAMN05660297_02958</name>
</gene>
<name>A0A1I0FUQ3_9FIRM</name>
<keyword evidence="4" id="KW-0288">FMN</keyword>
<dbReference type="InterPro" id="IPR007329">
    <property type="entry name" value="FMN-bd"/>
</dbReference>
<accession>A0A1I0FUQ3</accession>
<keyword evidence="1" id="KW-0813">Transport</keyword>
<keyword evidence="8" id="KW-1185">Reference proteome</keyword>
<dbReference type="GO" id="GO:0005886">
    <property type="term" value="C:plasma membrane"/>
    <property type="evidence" value="ECO:0007669"/>
    <property type="project" value="InterPro"/>
</dbReference>
<keyword evidence="5" id="KW-0249">Electron transport</keyword>
<keyword evidence="3" id="KW-0285">Flavoprotein</keyword>
<evidence type="ECO:0000259" key="6">
    <source>
        <dbReference type="SMART" id="SM00900"/>
    </source>
</evidence>
<keyword evidence="7" id="KW-0830">Ubiquinone</keyword>
<dbReference type="PANTHER" id="PTHR36118">
    <property type="entry name" value="ION-TRANSLOCATING OXIDOREDUCTASE COMPLEX SUBUNIT G"/>
    <property type="match status" value="1"/>
</dbReference>
<keyword evidence="2" id="KW-0597">Phosphoprotein</keyword>
<dbReference type="GO" id="GO:0009055">
    <property type="term" value="F:electron transfer activity"/>
    <property type="evidence" value="ECO:0007669"/>
    <property type="project" value="InterPro"/>
</dbReference>
<evidence type="ECO:0000256" key="2">
    <source>
        <dbReference type="ARBA" id="ARBA00022553"/>
    </source>
</evidence>
<organism evidence="7 8">
    <name type="scientific">Natronincola peptidivorans</name>
    <dbReference type="NCBI Taxonomy" id="426128"/>
    <lineage>
        <taxon>Bacteria</taxon>
        <taxon>Bacillati</taxon>
        <taxon>Bacillota</taxon>
        <taxon>Clostridia</taxon>
        <taxon>Peptostreptococcales</taxon>
        <taxon>Natronincolaceae</taxon>
        <taxon>Natronincola</taxon>
    </lineage>
</organism>